<dbReference type="AlphaFoldDB" id="A0AB39WIW9"/>
<evidence type="ECO:0008006" key="2">
    <source>
        <dbReference type="Google" id="ProtNLM"/>
    </source>
</evidence>
<gene>
    <name evidence="1" type="ORF">AB3G32_11830</name>
</gene>
<reference evidence="1" key="1">
    <citation type="submission" date="2024-07" db="EMBL/GenBank/DDBJ databases">
        <authorList>
            <person name="Biller S.J."/>
        </authorList>
    </citation>
    <scope>NUCLEOTIDE SEQUENCE</scope>
    <source>
        <strain evidence="1">WC2429</strain>
    </source>
</reference>
<name>A0AB39WIW9_9FLAO</name>
<organism evidence="1">
    <name type="scientific">Flavobacterium sp. WC2429</name>
    <dbReference type="NCBI Taxonomy" id="3234140"/>
    <lineage>
        <taxon>Bacteria</taxon>
        <taxon>Pseudomonadati</taxon>
        <taxon>Bacteroidota</taxon>
        <taxon>Flavobacteriia</taxon>
        <taxon>Flavobacteriales</taxon>
        <taxon>Flavobacteriaceae</taxon>
        <taxon>Flavobacterium</taxon>
    </lineage>
</organism>
<dbReference type="RefSeq" id="WP_369764947.1">
    <property type="nucleotide sequence ID" value="NZ_CP165627.1"/>
</dbReference>
<evidence type="ECO:0000313" key="1">
    <source>
        <dbReference type="EMBL" id="XDV01015.1"/>
    </source>
</evidence>
<accession>A0AB39WIW9</accession>
<proteinExistence type="predicted"/>
<protein>
    <recommendedName>
        <fullName evidence="2">Peptidase S9 prolyl oligopeptidase catalytic domain-containing protein</fullName>
    </recommendedName>
</protein>
<dbReference type="EMBL" id="CP165627">
    <property type="protein sequence ID" value="XDV01015.1"/>
    <property type="molecule type" value="Genomic_DNA"/>
</dbReference>
<sequence>MKAQGKPFEYTLFSKLGHNTSSGDMTETVAISIQWIKQKALNSKKSKVSK</sequence>